<accession>A0A0X3PGG0</accession>
<sequence length="880" mass="95900">MAPPDKITVAIRVRPITETGGHDVVTHDDSSSSLIIGADRSFTFDYIFSHNSEQISVYETLVLSLVRDCLQGINATVLAYGQTGSGKTYTMGTAYEFEGAELPRSAGIIPRAFVDLFKHIELMEAAEVNVEAQFVELYNEELHDLLTPKKNIVKVQEKSGGGIYLSGATTVTLHSAEEALSVLRSGGYSRSTASTKMNAQSSRSHAILTLLVNQKKKDETGLRVELISSKFHFVDLAGSERLGRTGAEGDRAKEGIKINYGLLALGNVINALSENQRHIPYRDSKLTRLLCDSLGGNSRTVLIACISPADIDLGESVNTLQYATRAKKIRNVISVNIDNLSSADAAVLKKLMAENRRLRQQLKTRGVPCQALRPASSSYAPSPRRGVTARPPLAPKFKESLIQLVRAFDKALNIRVKQMSAITGVAVTRYRKKLELSNLRLQYEVLRGCGDVKAFPMVNRLRALEKEVEDADSEISTLASALRRSGASIQDLQEKVARIVLSFPPCWRHIPQTARSLMSAQLADYESFGLQCYNNNLLHIIRLSETEHERGLSAVRQLNEIVGVSILRHFLPKLMNTVTADRSYAADAFDEGFKKEVPALATMVASLFDGSSKTRTAAFSAGPTVKRSADPFMKTASSARAKPRSAAMNRLSYVAERVPPVGPPAAGNVSPPSTDVGMTSPVANLQCRTVSRPAGLRQVLSPVPGLPPKMPIFGASPPRARKSFVSNPADVDAQQLVGERTVDRFTLQDHEVLQSGAGLKTKVVWHNGLPLPVVDDFERENCRPPLPDTVLKNSTHKSLDTTTVRVDGSNSTATSVVGALNLPQLCENHLSGSKRSMSSTVADDGEKSPLKGRKKRFVLRQSTIDRFARCGIDFDSLAPH</sequence>
<dbReference type="InterPro" id="IPR027640">
    <property type="entry name" value="Kinesin-like_fam"/>
</dbReference>
<reference evidence="13" key="1">
    <citation type="submission" date="2016-01" db="EMBL/GenBank/DDBJ databases">
        <title>Reference transcriptome for the parasite Schistocephalus solidus: insights into the molecular evolution of parasitism.</title>
        <authorList>
            <person name="Hebert F.O."/>
            <person name="Grambauer S."/>
            <person name="Barber I."/>
            <person name="Landry C.R."/>
            <person name="Aubin-Horth N."/>
        </authorList>
    </citation>
    <scope>NUCLEOTIDE SEQUENCE</scope>
</reference>
<dbReference type="PROSITE" id="PS00411">
    <property type="entry name" value="KINESIN_MOTOR_1"/>
    <property type="match status" value="1"/>
</dbReference>
<evidence type="ECO:0000256" key="3">
    <source>
        <dbReference type="ARBA" id="ARBA00022701"/>
    </source>
</evidence>
<dbReference type="PROSITE" id="PS50067">
    <property type="entry name" value="KINESIN_MOTOR_2"/>
    <property type="match status" value="1"/>
</dbReference>
<comment type="similarity">
    <text evidence="9">Belongs to the TRAFAC class myosin-kinesin ATPase superfamily. Kinesin family. KIN-5/BimC subfamily.</text>
</comment>
<proteinExistence type="inferred from homology"/>
<dbReference type="GO" id="GO:0007052">
    <property type="term" value="P:mitotic spindle organization"/>
    <property type="evidence" value="ECO:0007669"/>
    <property type="project" value="TreeGrafter"/>
</dbReference>
<organism evidence="13">
    <name type="scientific">Schistocephalus solidus</name>
    <name type="common">Tapeworm</name>
    <dbReference type="NCBI Taxonomy" id="70667"/>
    <lineage>
        <taxon>Eukaryota</taxon>
        <taxon>Metazoa</taxon>
        <taxon>Spiralia</taxon>
        <taxon>Lophotrochozoa</taxon>
        <taxon>Platyhelminthes</taxon>
        <taxon>Cestoda</taxon>
        <taxon>Eucestoda</taxon>
        <taxon>Diphyllobothriidea</taxon>
        <taxon>Diphyllobothriidae</taxon>
        <taxon>Schistocephalus</taxon>
    </lineage>
</organism>
<dbReference type="AlphaFoldDB" id="A0A0X3PGG0"/>
<evidence type="ECO:0000256" key="4">
    <source>
        <dbReference type="ARBA" id="ARBA00022741"/>
    </source>
</evidence>
<evidence type="ECO:0000256" key="6">
    <source>
        <dbReference type="ARBA" id="ARBA00023054"/>
    </source>
</evidence>
<dbReference type="SUPFAM" id="SSF52540">
    <property type="entry name" value="P-loop containing nucleoside triphosphate hydrolases"/>
    <property type="match status" value="1"/>
</dbReference>
<dbReference type="GO" id="GO:0005524">
    <property type="term" value="F:ATP binding"/>
    <property type="evidence" value="ECO:0007669"/>
    <property type="project" value="UniProtKB-UniRule"/>
</dbReference>
<dbReference type="InterPro" id="IPR036961">
    <property type="entry name" value="Kinesin_motor_dom_sf"/>
</dbReference>
<keyword evidence="4 10" id="KW-0547">Nucleotide-binding</keyword>
<dbReference type="Gene3D" id="3.40.850.10">
    <property type="entry name" value="Kinesin motor domain"/>
    <property type="match status" value="1"/>
</dbReference>
<dbReference type="GO" id="GO:0008017">
    <property type="term" value="F:microtubule binding"/>
    <property type="evidence" value="ECO:0007669"/>
    <property type="project" value="InterPro"/>
</dbReference>
<evidence type="ECO:0000256" key="9">
    <source>
        <dbReference type="ARBA" id="ARBA00034704"/>
    </source>
</evidence>
<protein>
    <recommendedName>
        <fullName evidence="11">Kinesin-like protein</fullName>
    </recommendedName>
</protein>
<dbReference type="Pfam" id="PF00225">
    <property type="entry name" value="Kinesin"/>
    <property type="match status" value="1"/>
</dbReference>
<comment type="subcellular location">
    <subcellularLocation>
        <location evidence="1">Cytoplasm</location>
        <location evidence="1">Cytoskeleton</location>
    </subcellularLocation>
</comment>
<name>A0A0X3PGG0_SCHSO</name>
<dbReference type="InterPro" id="IPR049813">
    <property type="entry name" value="Elp-1-like_TD"/>
</dbReference>
<keyword evidence="8" id="KW-0206">Cytoskeleton</keyword>
<dbReference type="PRINTS" id="PR00380">
    <property type="entry name" value="KINESINHEAVY"/>
</dbReference>
<feature type="binding site" evidence="10">
    <location>
        <begin position="81"/>
        <end position="88"/>
    </location>
    <ligand>
        <name>ATP</name>
        <dbReference type="ChEBI" id="CHEBI:30616"/>
    </ligand>
</feature>
<dbReference type="GO" id="GO:0007018">
    <property type="term" value="P:microtubule-based movement"/>
    <property type="evidence" value="ECO:0007669"/>
    <property type="project" value="InterPro"/>
</dbReference>
<dbReference type="EMBL" id="GEEE01012322">
    <property type="protein sequence ID" value="JAP50903.1"/>
    <property type="molecule type" value="Transcribed_RNA"/>
</dbReference>
<dbReference type="GO" id="GO:0005874">
    <property type="term" value="C:microtubule"/>
    <property type="evidence" value="ECO:0007669"/>
    <property type="project" value="UniProtKB-KW"/>
</dbReference>
<feature type="domain" description="Kinesin motor" evidence="12">
    <location>
        <begin position="6"/>
        <end position="329"/>
    </location>
</feature>
<evidence type="ECO:0000259" key="12">
    <source>
        <dbReference type="PROSITE" id="PS50067"/>
    </source>
</evidence>
<evidence type="ECO:0000256" key="10">
    <source>
        <dbReference type="PROSITE-ProRule" id="PRU00283"/>
    </source>
</evidence>
<keyword evidence="3 11" id="KW-0493">Microtubule</keyword>
<dbReference type="GO" id="GO:0005875">
    <property type="term" value="C:microtubule associated complex"/>
    <property type="evidence" value="ECO:0007669"/>
    <property type="project" value="TreeGrafter"/>
</dbReference>
<keyword evidence="2" id="KW-0963">Cytoplasm</keyword>
<gene>
    <name evidence="13" type="primary">KI21B</name>
    <name evidence="13" type="ORF">TR84305</name>
</gene>
<dbReference type="FunFam" id="3.40.850.10:FF:000019">
    <property type="entry name" value="Kinesin-like protein KIN-5D"/>
    <property type="match status" value="1"/>
</dbReference>
<dbReference type="SMART" id="SM00129">
    <property type="entry name" value="KISc"/>
    <property type="match status" value="1"/>
</dbReference>
<keyword evidence="6" id="KW-0175">Coiled coil</keyword>
<evidence type="ECO:0000313" key="13">
    <source>
        <dbReference type="EMBL" id="JAP50903.1"/>
    </source>
</evidence>
<dbReference type="GO" id="GO:0003777">
    <property type="term" value="F:microtubule motor activity"/>
    <property type="evidence" value="ECO:0007669"/>
    <property type="project" value="InterPro"/>
</dbReference>
<keyword evidence="7 10" id="KW-0505">Motor protein</keyword>
<evidence type="ECO:0000256" key="2">
    <source>
        <dbReference type="ARBA" id="ARBA00022490"/>
    </source>
</evidence>
<evidence type="ECO:0000256" key="11">
    <source>
        <dbReference type="RuleBase" id="RU000394"/>
    </source>
</evidence>
<evidence type="ECO:0000256" key="5">
    <source>
        <dbReference type="ARBA" id="ARBA00022840"/>
    </source>
</evidence>
<dbReference type="InterPro" id="IPR027417">
    <property type="entry name" value="P-loop_NTPase"/>
</dbReference>
<dbReference type="CDD" id="cd21931">
    <property type="entry name" value="TD_EMAP-like"/>
    <property type="match status" value="1"/>
</dbReference>
<dbReference type="GO" id="GO:0051231">
    <property type="term" value="P:spindle elongation"/>
    <property type="evidence" value="ECO:0007669"/>
    <property type="project" value="TreeGrafter"/>
</dbReference>
<dbReference type="InterPro" id="IPR019821">
    <property type="entry name" value="Kinesin_motor_CS"/>
</dbReference>
<dbReference type="PANTHER" id="PTHR47969">
    <property type="entry name" value="CHROMOSOME-ASSOCIATED KINESIN KIF4A-RELATED"/>
    <property type="match status" value="1"/>
</dbReference>
<evidence type="ECO:0000256" key="1">
    <source>
        <dbReference type="ARBA" id="ARBA00004245"/>
    </source>
</evidence>
<evidence type="ECO:0000256" key="8">
    <source>
        <dbReference type="ARBA" id="ARBA00023212"/>
    </source>
</evidence>
<keyword evidence="5 10" id="KW-0067">ATP-binding</keyword>
<evidence type="ECO:0000256" key="7">
    <source>
        <dbReference type="ARBA" id="ARBA00023175"/>
    </source>
</evidence>
<dbReference type="InterPro" id="IPR001752">
    <property type="entry name" value="Kinesin_motor_dom"/>
</dbReference>
<dbReference type="PANTHER" id="PTHR47969:SF15">
    <property type="entry name" value="CHROMOSOME-ASSOCIATED KINESIN KIF4A-RELATED"/>
    <property type="match status" value="1"/>
</dbReference>